<gene>
    <name evidence="8" type="ORF">CAOG_004939</name>
</gene>
<dbReference type="Pfam" id="PF01408">
    <property type="entry name" value="GFO_IDH_MocA"/>
    <property type="match status" value="1"/>
</dbReference>
<dbReference type="PANTHER" id="PTHR22604:SF105">
    <property type="entry name" value="TRANS-1,2-DIHYDROBENZENE-1,2-DIOL DEHYDROGENASE"/>
    <property type="match status" value="1"/>
</dbReference>
<dbReference type="PhylomeDB" id="A0A0D2WR13"/>
<evidence type="ECO:0000256" key="4">
    <source>
        <dbReference type="ARBA" id="ARBA00042988"/>
    </source>
</evidence>
<organism evidence="8 9">
    <name type="scientific">Capsaspora owczarzaki (strain ATCC 30864)</name>
    <dbReference type="NCBI Taxonomy" id="595528"/>
    <lineage>
        <taxon>Eukaryota</taxon>
        <taxon>Filasterea</taxon>
        <taxon>Capsaspora</taxon>
    </lineage>
</organism>
<dbReference type="InterPro" id="IPR055170">
    <property type="entry name" value="GFO_IDH_MocA-like_dom"/>
</dbReference>
<dbReference type="GO" id="GO:0047837">
    <property type="term" value="F:D-xylose 1-dehydrogenase (NADP+) activity"/>
    <property type="evidence" value="ECO:0007669"/>
    <property type="project" value="UniProtKB-EC"/>
</dbReference>
<dbReference type="Pfam" id="PF22725">
    <property type="entry name" value="GFO_IDH_MocA_C3"/>
    <property type="match status" value="1"/>
</dbReference>
<dbReference type="EMBL" id="KE346366">
    <property type="protein sequence ID" value="KJE94270.1"/>
    <property type="molecule type" value="Genomic_DNA"/>
</dbReference>
<evidence type="ECO:0000256" key="3">
    <source>
        <dbReference type="ARBA" id="ARBA00038984"/>
    </source>
</evidence>
<dbReference type="Gene3D" id="3.40.50.720">
    <property type="entry name" value="NAD(P)-binding Rossmann-like Domain"/>
    <property type="match status" value="1"/>
</dbReference>
<dbReference type="SUPFAM" id="SSF55347">
    <property type="entry name" value="Glyceraldehyde-3-phosphate dehydrogenase-like, C-terminal domain"/>
    <property type="match status" value="1"/>
</dbReference>
<evidence type="ECO:0000256" key="1">
    <source>
        <dbReference type="ARBA" id="ARBA00010928"/>
    </source>
</evidence>
<proteinExistence type="inferred from homology"/>
<keyword evidence="9" id="KW-1185">Reference proteome</keyword>
<dbReference type="Proteomes" id="UP000008743">
    <property type="component" value="Unassembled WGS sequence"/>
</dbReference>
<evidence type="ECO:0000259" key="7">
    <source>
        <dbReference type="Pfam" id="PF22725"/>
    </source>
</evidence>
<dbReference type="InterPro" id="IPR036291">
    <property type="entry name" value="NAD(P)-bd_dom_sf"/>
</dbReference>
<evidence type="ECO:0000313" key="8">
    <source>
        <dbReference type="EMBL" id="KJE94270.1"/>
    </source>
</evidence>
<dbReference type="AlphaFoldDB" id="A0A0D2WR13"/>
<dbReference type="OrthoDB" id="64915at2759"/>
<dbReference type="SUPFAM" id="SSF51735">
    <property type="entry name" value="NAD(P)-binding Rossmann-fold domains"/>
    <property type="match status" value="1"/>
</dbReference>
<protein>
    <recommendedName>
        <fullName evidence="3">D-xylose 1-dehydrogenase (NADP(+), D-xylono-1,5-lactone-forming)</fullName>
        <ecNumber evidence="3">1.1.1.179</ecNumber>
    </recommendedName>
    <alternativeName>
        <fullName evidence="4">D-xylose-NADP dehydrogenase</fullName>
    </alternativeName>
</protein>
<dbReference type="EC" id="1.1.1.179" evidence="3"/>
<comment type="catalytic activity">
    <reaction evidence="5">
        <text>D-xylose + NADP(+) = D-xylono-1,5-lactone + NADPH + H(+)</text>
        <dbReference type="Rhea" id="RHEA:22000"/>
        <dbReference type="ChEBI" id="CHEBI:15378"/>
        <dbReference type="ChEBI" id="CHEBI:15867"/>
        <dbReference type="ChEBI" id="CHEBI:53455"/>
        <dbReference type="ChEBI" id="CHEBI:57783"/>
        <dbReference type="ChEBI" id="CHEBI:58349"/>
        <dbReference type="EC" id="1.1.1.179"/>
    </reaction>
</comment>
<name>A0A0D2WR13_CAPO3</name>
<reference evidence="9" key="1">
    <citation type="submission" date="2011-02" db="EMBL/GenBank/DDBJ databases">
        <title>The Genome Sequence of Capsaspora owczarzaki ATCC 30864.</title>
        <authorList>
            <person name="Russ C."/>
            <person name="Cuomo C."/>
            <person name="Burger G."/>
            <person name="Gray M.W."/>
            <person name="Holland P.W.H."/>
            <person name="King N."/>
            <person name="Lang F.B.F."/>
            <person name="Roger A.J."/>
            <person name="Ruiz-Trillo I."/>
            <person name="Young S.K."/>
            <person name="Zeng Q."/>
            <person name="Gargeya S."/>
            <person name="Alvarado L."/>
            <person name="Berlin A."/>
            <person name="Chapman S.B."/>
            <person name="Chen Z."/>
            <person name="Freedman E."/>
            <person name="Gellesch M."/>
            <person name="Goldberg J."/>
            <person name="Griggs A."/>
            <person name="Gujja S."/>
            <person name="Heilman E."/>
            <person name="Heiman D."/>
            <person name="Howarth C."/>
            <person name="Mehta T."/>
            <person name="Neiman D."/>
            <person name="Pearson M."/>
            <person name="Roberts A."/>
            <person name="Saif S."/>
            <person name="Shea T."/>
            <person name="Shenoy N."/>
            <person name="Sisk P."/>
            <person name="Stolte C."/>
            <person name="Sykes S."/>
            <person name="White J."/>
            <person name="Yandava C."/>
            <person name="Haas B."/>
            <person name="Nusbaum C."/>
            <person name="Birren B."/>
        </authorList>
    </citation>
    <scope>NUCLEOTIDE SEQUENCE</scope>
    <source>
        <strain evidence="9">ATCC 30864</strain>
    </source>
</reference>
<keyword evidence="2" id="KW-0560">Oxidoreductase</keyword>
<accession>A0A0D2WR13</accession>
<dbReference type="PANTHER" id="PTHR22604">
    <property type="entry name" value="OXIDOREDUCTASES"/>
    <property type="match status" value="1"/>
</dbReference>
<evidence type="ECO:0000256" key="2">
    <source>
        <dbReference type="ARBA" id="ARBA00023002"/>
    </source>
</evidence>
<evidence type="ECO:0000313" key="9">
    <source>
        <dbReference type="Proteomes" id="UP000008743"/>
    </source>
</evidence>
<dbReference type="InterPro" id="IPR000683">
    <property type="entry name" value="Gfo/Idh/MocA-like_OxRdtase_N"/>
</dbReference>
<comment type="similarity">
    <text evidence="1">Belongs to the Gfo/Idh/MocA family.</text>
</comment>
<feature type="domain" description="GFO/IDH/MocA-like oxidoreductase" evidence="7">
    <location>
        <begin position="118"/>
        <end position="238"/>
    </location>
</feature>
<sequence>MKPPPPHLAQVPTVEVTAIAARDVARARSFAKKHGIPRVFDTYDQLIHDADIDAIYIGLPNSHHCEWTIKALQAGKHVLCEKPISNNAQEAETMAVAAEKSGKVLMEAFHYRYHPLIQRVRELILTNAMESPLRHVHVKFAFAVFSSNDIRWQYDLGGGSMMDTGCYTANCVRYLIGEELDIVSATATPLRKDGRVDQSMRAELQTTSGSSVTALIETSMWSLIPRISIDIRGANGQAQITATNWLAPHVVYNNVTLKTASGKKTSESFTKARSTYGLMLEAFADATLNNNRAAILTDAHDAVLNMRLIDSIYTSAGMSIRESRAEK</sequence>
<dbReference type="Gene3D" id="3.30.360.10">
    <property type="entry name" value="Dihydrodipicolinate Reductase, domain 2"/>
    <property type="match status" value="1"/>
</dbReference>
<dbReference type="InterPro" id="IPR050984">
    <property type="entry name" value="Gfo/Idh/MocA_domain"/>
</dbReference>
<evidence type="ECO:0000259" key="6">
    <source>
        <dbReference type="Pfam" id="PF01408"/>
    </source>
</evidence>
<evidence type="ECO:0000256" key="5">
    <source>
        <dbReference type="ARBA" id="ARBA00049233"/>
    </source>
</evidence>
<feature type="domain" description="Gfo/Idh/MocA-like oxidoreductase N-terminal" evidence="6">
    <location>
        <begin position="11"/>
        <end position="108"/>
    </location>
</feature>
<dbReference type="GO" id="GO:0000166">
    <property type="term" value="F:nucleotide binding"/>
    <property type="evidence" value="ECO:0007669"/>
    <property type="project" value="InterPro"/>
</dbReference>